<dbReference type="GO" id="GO:0005619">
    <property type="term" value="C:ascospore wall"/>
    <property type="evidence" value="ECO:0007669"/>
    <property type="project" value="EnsemblFungi"/>
</dbReference>
<dbReference type="Proteomes" id="UP000187013">
    <property type="component" value="Unassembled WGS sequence"/>
</dbReference>
<dbReference type="SUPFAM" id="SSF49899">
    <property type="entry name" value="Concanavalin A-like lectins/glucanases"/>
    <property type="match status" value="1"/>
</dbReference>
<dbReference type="Pfam" id="PF00722">
    <property type="entry name" value="Glyco_hydro_16"/>
    <property type="match status" value="1"/>
</dbReference>
<dbReference type="GO" id="GO:0004553">
    <property type="term" value="F:hydrolase activity, hydrolyzing O-glycosyl compounds"/>
    <property type="evidence" value="ECO:0007669"/>
    <property type="project" value="InterPro"/>
</dbReference>
<feature type="signal peptide" evidence="1">
    <location>
        <begin position="1"/>
        <end position="24"/>
    </location>
</feature>
<dbReference type="OMA" id="WPCCSPY"/>
<dbReference type="InterPro" id="IPR000757">
    <property type="entry name" value="Beta-glucanase-like"/>
</dbReference>
<feature type="domain" description="GH16" evidence="2">
    <location>
        <begin position="87"/>
        <end position="323"/>
    </location>
</feature>
<comment type="caution">
    <text evidence="3">The sequence shown here is derived from an EMBL/GenBank/DDBJ whole genome shotgun (WGS) entry which is preliminary data.</text>
</comment>
<dbReference type="GO" id="GO:0016757">
    <property type="term" value="F:glycosyltransferase activity"/>
    <property type="evidence" value="ECO:0007669"/>
    <property type="project" value="TreeGrafter"/>
</dbReference>
<accession>A0A1Q3A2U9</accession>
<dbReference type="EMBL" id="BDGX01000019">
    <property type="protein sequence ID" value="GAV50026.1"/>
    <property type="molecule type" value="Genomic_DNA"/>
</dbReference>
<dbReference type="InterPro" id="IPR013320">
    <property type="entry name" value="ConA-like_dom_sf"/>
</dbReference>
<evidence type="ECO:0000313" key="4">
    <source>
        <dbReference type="Proteomes" id="UP000187013"/>
    </source>
</evidence>
<gene>
    <name evidence="3" type="ORF">ZYGR_0S01600</name>
</gene>
<feature type="chain" id="PRO_5010195411" description="GH16 domain-containing protein" evidence="1">
    <location>
        <begin position="25"/>
        <end position="476"/>
    </location>
</feature>
<dbReference type="Gene3D" id="2.60.120.200">
    <property type="match status" value="1"/>
</dbReference>
<sequence>MPLYILWAWVTSFLLLGCPLITRAEPYEPSKPIKCQKEQQCPQEWPCCSPYGYCGAGPICLGGCNPKYSFDKLSCAPMPALLPPLNDHFAAKPNNMPESSVISPEEKLKQSGIAHFTDYLVTKDKGDAEKMLDSYNFVYSGPADVDTPTGDILLTMPPKTTGSLIAGSQSFLYGKAVVRLKTSRSRGVITAIVLISAVGDEVDYECLGSQRDEVQTNYFSKGELDYTKMRRIPLSSDSWANYHNYEIDWNEERIQWIIDGKVVRTLSKHETWNEKLQIFKYPQTPMRLEVALWPGGAAQNHPGTIEWAGGPVDWENSPELVEKGAFTAHVSQIDVVPHPNKFLPAMSNCLEEGNKIAYAYGSSPGHHFNQNILEWYCNIVPNVPDYKSSGASIPRTEQLPAAIRKKEMIPVKVEENFIPDIRRLSVRPNGTLLFNTTRNDTWSKQSPSSSSASDTWRHNNPLWRIFHQLRQWRELI</sequence>
<dbReference type="GO" id="GO:0005975">
    <property type="term" value="P:carbohydrate metabolic process"/>
    <property type="evidence" value="ECO:0007669"/>
    <property type="project" value="InterPro"/>
</dbReference>
<evidence type="ECO:0000313" key="3">
    <source>
        <dbReference type="EMBL" id="GAV50026.1"/>
    </source>
</evidence>
<dbReference type="CDD" id="cd02183">
    <property type="entry name" value="GH16_fungal_CRH1_transglycosylase"/>
    <property type="match status" value="1"/>
</dbReference>
<dbReference type="CDD" id="cd06923">
    <property type="entry name" value="ChtBD1_GH16"/>
    <property type="match status" value="1"/>
</dbReference>
<dbReference type="GO" id="GO:0030476">
    <property type="term" value="P:ascospore wall assembly"/>
    <property type="evidence" value="ECO:0007669"/>
    <property type="project" value="EnsemblFungi"/>
</dbReference>
<dbReference type="PANTHER" id="PTHR10963">
    <property type="entry name" value="GLYCOSYL HYDROLASE-RELATED"/>
    <property type="match status" value="1"/>
</dbReference>
<evidence type="ECO:0000256" key="1">
    <source>
        <dbReference type="SAM" id="SignalP"/>
    </source>
</evidence>
<organism evidence="3 4">
    <name type="scientific">Zygosaccharomyces rouxii</name>
    <dbReference type="NCBI Taxonomy" id="4956"/>
    <lineage>
        <taxon>Eukaryota</taxon>
        <taxon>Fungi</taxon>
        <taxon>Dikarya</taxon>
        <taxon>Ascomycota</taxon>
        <taxon>Saccharomycotina</taxon>
        <taxon>Saccharomycetes</taxon>
        <taxon>Saccharomycetales</taxon>
        <taxon>Saccharomycetaceae</taxon>
        <taxon>Zygosaccharomyces</taxon>
    </lineage>
</organism>
<evidence type="ECO:0000259" key="2">
    <source>
        <dbReference type="PROSITE" id="PS51762"/>
    </source>
</evidence>
<reference evidence="3 4" key="1">
    <citation type="submission" date="2016-08" db="EMBL/GenBank/DDBJ databases">
        <title>Draft genome sequence of allopolyploid Zygosaccharomyces rouxii.</title>
        <authorList>
            <person name="Watanabe J."/>
            <person name="Uehara K."/>
            <person name="Mogi Y."/>
            <person name="Tsukioka Y."/>
        </authorList>
    </citation>
    <scope>NUCLEOTIDE SEQUENCE [LARGE SCALE GENOMIC DNA]</scope>
    <source>
        <strain evidence="3 4">NBRC 110957</strain>
    </source>
</reference>
<dbReference type="AlphaFoldDB" id="A0A1Q3A2U9"/>
<keyword evidence="1" id="KW-0732">Signal</keyword>
<dbReference type="eggNOG" id="ENOG502QVQI">
    <property type="taxonomic scope" value="Eukaryota"/>
</dbReference>
<dbReference type="InterPro" id="IPR050546">
    <property type="entry name" value="Glycosyl_Hydrlase_16"/>
</dbReference>
<protein>
    <recommendedName>
        <fullName evidence="2">GH16 domain-containing protein</fullName>
    </recommendedName>
</protein>
<name>A0A1Q3A2U9_ZYGRO</name>
<dbReference type="OrthoDB" id="4781at2759"/>
<proteinExistence type="predicted"/>
<dbReference type="PROSITE" id="PS51762">
    <property type="entry name" value="GH16_2"/>
    <property type="match status" value="1"/>
</dbReference>
<dbReference type="PANTHER" id="PTHR10963:SF69">
    <property type="entry name" value="GLYCOSIDASE CRR1-RELATED"/>
    <property type="match status" value="1"/>
</dbReference>